<keyword evidence="2" id="KW-1185">Reference proteome</keyword>
<sequence length="82" mass="8853">MRVDLKVGAWVSVDDYCPMEFSIDGDGNAELLLGDRSDGFELLYSPVALERFLVLGAEALKKSEKYLAEEKAAELAAARAGG</sequence>
<dbReference type="Proteomes" id="UP001596157">
    <property type="component" value="Unassembled WGS sequence"/>
</dbReference>
<evidence type="ECO:0000313" key="2">
    <source>
        <dbReference type="Proteomes" id="UP001596157"/>
    </source>
</evidence>
<comment type="caution">
    <text evidence="1">The sequence shown here is derived from an EMBL/GenBank/DDBJ whole genome shotgun (WGS) entry which is preliminary data.</text>
</comment>
<protein>
    <recommendedName>
        <fullName evidence="3">DUF5753 domain-containing protein</fullName>
    </recommendedName>
</protein>
<accession>A0ABW0EL93</accession>
<evidence type="ECO:0000313" key="1">
    <source>
        <dbReference type="EMBL" id="MFC5288212.1"/>
    </source>
</evidence>
<evidence type="ECO:0008006" key="3">
    <source>
        <dbReference type="Google" id="ProtNLM"/>
    </source>
</evidence>
<reference evidence="2" key="1">
    <citation type="journal article" date="2019" name="Int. J. Syst. Evol. Microbiol.">
        <title>The Global Catalogue of Microorganisms (GCM) 10K type strain sequencing project: providing services to taxonomists for standard genome sequencing and annotation.</title>
        <authorList>
            <consortium name="The Broad Institute Genomics Platform"/>
            <consortium name="The Broad Institute Genome Sequencing Center for Infectious Disease"/>
            <person name="Wu L."/>
            <person name="Ma J."/>
        </authorList>
    </citation>
    <scope>NUCLEOTIDE SEQUENCE [LARGE SCALE GENOMIC DNA]</scope>
    <source>
        <strain evidence="2">CCUG 59778</strain>
    </source>
</reference>
<gene>
    <name evidence="1" type="ORF">ACFPM7_14220</name>
</gene>
<proteinExistence type="predicted"/>
<dbReference type="EMBL" id="JBHSKF010000005">
    <property type="protein sequence ID" value="MFC5288212.1"/>
    <property type="molecule type" value="Genomic_DNA"/>
</dbReference>
<organism evidence="1 2">
    <name type="scientific">Actinokineospora guangxiensis</name>
    <dbReference type="NCBI Taxonomy" id="1490288"/>
    <lineage>
        <taxon>Bacteria</taxon>
        <taxon>Bacillati</taxon>
        <taxon>Actinomycetota</taxon>
        <taxon>Actinomycetes</taxon>
        <taxon>Pseudonocardiales</taxon>
        <taxon>Pseudonocardiaceae</taxon>
        <taxon>Actinokineospora</taxon>
    </lineage>
</organism>
<name>A0ABW0EL93_9PSEU</name>
<dbReference type="RefSeq" id="WP_378247924.1">
    <property type="nucleotide sequence ID" value="NZ_JBHSKF010000005.1"/>
</dbReference>